<keyword evidence="2" id="KW-1185">Reference proteome</keyword>
<proteinExistence type="predicted"/>
<organism evidence="1 2">
    <name type="scientific">Trifolium medium</name>
    <dbReference type="NCBI Taxonomy" id="97028"/>
    <lineage>
        <taxon>Eukaryota</taxon>
        <taxon>Viridiplantae</taxon>
        <taxon>Streptophyta</taxon>
        <taxon>Embryophyta</taxon>
        <taxon>Tracheophyta</taxon>
        <taxon>Spermatophyta</taxon>
        <taxon>Magnoliopsida</taxon>
        <taxon>eudicotyledons</taxon>
        <taxon>Gunneridae</taxon>
        <taxon>Pentapetalae</taxon>
        <taxon>rosids</taxon>
        <taxon>fabids</taxon>
        <taxon>Fabales</taxon>
        <taxon>Fabaceae</taxon>
        <taxon>Papilionoideae</taxon>
        <taxon>50 kb inversion clade</taxon>
        <taxon>NPAAA clade</taxon>
        <taxon>Hologalegina</taxon>
        <taxon>IRL clade</taxon>
        <taxon>Trifolieae</taxon>
        <taxon>Trifolium</taxon>
    </lineage>
</organism>
<dbReference type="AlphaFoldDB" id="A0A392T3K6"/>
<name>A0A392T3K6_9FABA</name>
<protein>
    <submittedName>
        <fullName evidence="1">Uncharacterized protein</fullName>
    </submittedName>
</protein>
<evidence type="ECO:0000313" key="1">
    <source>
        <dbReference type="EMBL" id="MCI55668.1"/>
    </source>
</evidence>
<evidence type="ECO:0000313" key="2">
    <source>
        <dbReference type="Proteomes" id="UP000265520"/>
    </source>
</evidence>
<dbReference type="EMBL" id="LXQA010499890">
    <property type="protein sequence ID" value="MCI55668.1"/>
    <property type="molecule type" value="Genomic_DNA"/>
</dbReference>
<dbReference type="Proteomes" id="UP000265520">
    <property type="component" value="Unassembled WGS sequence"/>
</dbReference>
<accession>A0A392T3K6</accession>
<sequence length="16" mass="1634">MSLSQAMPTVSKAAVI</sequence>
<feature type="non-terminal residue" evidence="1">
    <location>
        <position position="16"/>
    </location>
</feature>
<comment type="caution">
    <text evidence="1">The sequence shown here is derived from an EMBL/GenBank/DDBJ whole genome shotgun (WGS) entry which is preliminary data.</text>
</comment>
<reference evidence="1 2" key="1">
    <citation type="journal article" date="2018" name="Front. Plant Sci.">
        <title>Red Clover (Trifolium pratense) and Zigzag Clover (T. medium) - A Picture of Genomic Similarities and Differences.</title>
        <authorList>
            <person name="Dluhosova J."/>
            <person name="Istvanek J."/>
            <person name="Nedelnik J."/>
            <person name="Repkova J."/>
        </authorList>
    </citation>
    <scope>NUCLEOTIDE SEQUENCE [LARGE SCALE GENOMIC DNA]</scope>
    <source>
        <strain evidence="2">cv. 10/8</strain>
        <tissue evidence="1">Leaf</tissue>
    </source>
</reference>